<sequence length="371" mass="42577">MIIIIFMEVYVDSTQVTGENANTTTHILLDDGSVIEPLEADFSEWNQPEHYQPEDTTLQSITSVDVPSVPQGHRMITRHKAKEQHISLVACSNKEILREPNSTKEALRSPYWLEAMHRKSMFYKLTRQRYWCPNIPELILQLGKEFARKDLGSLHFFLGVDVKYFEGGIHLSNSTYSAKLFDKTYMTLAKGIATPLPQNHGLHEAVGNIVDAFLYKMIVGSLQYLILTRPDITHVMNLASQFMQSLNIEYLKGVKRILRYIKGANCISWTYTKQTIVARSSAEVEYRALDPTREIAWIIYLLHDIWVFLKSGPTLYCDNLSALYLSVNPVMHARTKHFEMDYHFVREKMEARSDSSSTHCLRGSVEDEGSC</sequence>
<dbReference type="CDD" id="cd09272">
    <property type="entry name" value="RNase_HI_RT_Ty1"/>
    <property type="match status" value="1"/>
</dbReference>
<gene>
    <name evidence="1" type="ORF">KY290_036854</name>
</gene>
<evidence type="ECO:0000313" key="2">
    <source>
        <dbReference type="Proteomes" id="UP000826656"/>
    </source>
</evidence>
<proteinExistence type="predicted"/>
<accession>A0ABQ7TV74</accession>
<dbReference type="PANTHER" id="PTHR11439">
    <property type="entry name" value="GAG-POL-RELATED RETROTRANSPOSON"/>
    <property type="match status" value="1"/>
</dbReference>
<comment type="caution">
    <text evidence="1">The sequence shown here is derived from an EMBL/GenBank/DDBJ whole genome shotgun (WGS) entry which is preliminary data.</text>
</comment>
<evidence type="ECO:0008006" key="3">
    <source>
        <dbReference type="Google" id="ProtNLM"/>
    </source>
</evidence>
<keyword evidence="2" id="KW-1185">Reference proteome</keyword>
<evidence type="ECO:0000313" key="1">
    <source>
        <dbReference type="EMBL" id="KAH0738149.1"/>
    </source>
</evidence>
<dbReference type="InterPro" id="IPR043502">
    <property type="entry name" value="DNA/RNA_pol_sf"/>
</dbReference>
<dbReference type="SUPFAM" id="SSF56672">
    <property type="entry name" value="DNA/RNA polymerases"/>
    <property type="match status" value="1"/>
</dbReference>
<protein>
    <recommendedName>
        <fullName evidence="3">Reverse transcriptase Ty1/copia-type domain-containing protein</fullName>
    </recommendedName>
</protein>
<organism evidence="1 2">
    <name type="scientific">Solanum tuberosum</name>
    <name type="common">Potato</name>
    <dbReference type="NCBI Taxonomy" id="4113"/>
    <lineage>
        <taxon>Eukaryota</taxon>
        <taxon>Viridiplantae</taxon>
        <taxon>Streptophyta</taxon>
        <taxon>Embryophyta</taxon>
        <taxon>Tracheophyta</taxon>
        <taxon>Spermatophyta</taxon>
        <taxon>Magnoliopsida</taxon>
        <taxon>eudicotyledons</taxon>
        <taxon>Gunneridae</taxon>
        <taxon>Pentapetalae</taxon>
        <taxon>asterids</taxon>
        <taxon>lamiids</taxon>
        <taxon>Solanales</taxon>
        <taxon>Solanaceae</taxon>
        <taxon>Solanoideae</taxon>
        <taxon>Solaneae</taxon>
        <taxon>Solanum</taxon>
    </lineage>
</organism>
<dbReference type="PANTHER" id="PTHR11439:SF455">
    <property type="entry name" value="RLK (RECEPTOR-LIKE PROTEIN KINASE) 8, PUTATIVE-RELATED"/>
    <property type="match status" value="1"/>
</dbReference>
<dbReference type="EMBL" id="JAIVGD010000028">
    <property type="protein sequence ID" value="KAH0738149.1"/>
    <property type="molecule type" value="Genomic_DNA"/>
</dbReference>
<reference evidence="1 2" key="1">
    <citation type="journal article" date="2021" name="bioRxiv">
        <title>Chromosome-scale and haplotype-resolved genome assembly of a tetraploid potato cultivar.</title>
        <authorList>
            <person name="Sun H."/>
            <person name="Jiao W.-B."/>
            <person name="Krause K."/>
            <person name="Campoy J.A."/>
            <person name="Goel M."/>
            <person name="Folz-Donahue K."/>
            <person name="Kukat C."/>
            <person name="Huettel B."/>
            <person name="Schneeberger K."/>
        </authorList>
    </citation>
    <scope>NUCLEOTIDE SEQUENCE [LARGE SCALE GENOMIC DNA]</scope>
    <source>
        <strain evidence="1">SolTubOtavaFocal</strain>
        <tissue evidence="1">Leaves</tissue>
    </source>
</reference>
<name>A0ABQ7TV74_SOLTU</name>
<dbReference type="Proteomes" id="UP000826656">
    <property type="component" value="Unassembled WGS sequence"/>
</dbReference>